<keyword evidence="2" id="KW-1185">Reference proteome</keyword>
<evidence type="ECO:0000313" key="2">
    <source>
        <dbReference type="Proteomes" id="UP000831787"/>
    </source>
</evidence>
<evidence type="ECO:0000313" key="1">
    <source>
        <dbReference type="EMBL" id="UOQ44381.1"/>
    </source>
</evidence>
<organism evidence="1 2">
    <name type="scientific">Halobacillus salinarum</name>
    <dbReference type="NCBI Taxonomy" id="2932257"/>
    <lineage>
        <taxon>Bacteria</taxon>
        <taxon>Bacillati</taxon>
        <taxon>Bacillota</taxon>
        <taxon>Bacilli</taxon>
        <taxon>Bacillales</taxon>
        <taxon>Bacillaceae</taxon>
        <taxon>Halobacillus</taxon>
    </lineage>
</organism>
<dbReference type="RefSeq" id="WP_244710294.1">
    <property type="nucleotide sequence ID" value="NZ_CP095073.1"/>
</dbReference>
<dbReference type="Gene3D" id="3.30.460.40">
    <property type="match status" value="1"/>
</dbReference>
<reference evidence="1 2" key="1">
    <citation type="submission" date="2022-04" db="EMBL/GenBank/DDBJ databases">
        <title>Halobacillus sp. isolated from saltern.</title>
        <authorList>
            <person name="Won M."/>
            <person name="Lee C.-M."/>
            <person name="Woen H.-Y."/>
            <person name="Kwon S.-W."/>
        </authorList>
    </citation>
    <scope>NUCLEOTIDE SEQUENCE [LARGE SCALE GENOMIC DNA]</scope>
    <source>
        <strain evidence="1 2">SSBR10-3</strain>
    </source>
</reference>
<name>A0ABY4EQK4_9BACI</name>
<evidence type="ECO:0008006" key="3">
    <source>
        <dbReference type="Google" id="ProtNLM"/>
    </source>
</evidence>
<proteinExistence type="predicted"/>
<dbReference type="InterPro" id="IPR019646">
    <property type="entry name" value="Aminoglyc_AdlTrfase"/>
</dbReference>
<dbReference type="Proteomes" id="UP000831787">
    <property type="component" value="Chromosome"/>
</dbReference>
<gene>
    <name evidence="1" type="ORF">MUN89_21580</name>
</gene>
<sequence length="189" mass="22798">MFDRCLEIKKWLKSFQGKWMVAGGWAIDLHIGEETRSHEDIEVAVFRNDQLSLIPVLKGWEAYFYSNGEAFLWDQKTYLEAPIHELHVINPAGEEVELLLNERKRDLFCFRRDKEITFPIERMQLHSEMGIPYLNPEIVLLYKAKYTKQKDEDDFNNIFPHLNERQKEWLKQSLIHYDRTHVWLEKLLY</sequence>
<accession>A0ABY4EQK4</accession>
<dbReference type="Pfam" id="PF10706">
    <property type="entry name" value="Aminoglyc_resit"/>
    <property type="match status" value="1"/>
</dbReference>
<dbReference type="EMBL" id="CP095073">
    <property type="protein sequence ID" value="UOQ44381.1"/>
    <property type="molecule type" value="Genomic_DNA"/>
</dbReference>
<dbReference type="InterPro" id="IPR043519">
    <property type="entry name" value="NT_sf"/>
</dbReference>
<dbReference type="SUPFAM" id="SSF81301">
    <property type="entry name" value="Nucleotidyltransferase"/>
    <property type="match status" value="1"/>
</dbReference>
<protein>
    <recommendedName>
        <fullName evidence="3">Aminoglycoside-2''-adenylyltransferase</fullName>
    </recommendedName>
</protein>